<reference evidence="2" key="1">
    <citation type="submission" date="2018-02" db="EMBL/GenBank/DDBJ databases">
        <authorList>
            <person name="Cohen D.B."/>
            <person name="Kent A.D."/>
        </authorList>
    </citation>
    <scope>NUCLEOTIDE SEQUENCE</scope>
</reference>
<feature type="compositionally biased region" description="Pro residues" evidence="1">
    <location>
        <begin position="33"/>
        <end position="48"/>
    </location>
</feature>
<organism evidence="2">
    <name type="scientific">Fagus sylvatica</name>
    <name type="common">Beechnut</name>
    <dbReference type="NCBI Taxonomy" id="28930"/>
    <lineage>
        <taxon>Eukaryota</taxon>
        <taxon>Viridiplantae</taxon>
        <taxon>Streptophyta</taxon>
        <taxon>Embryophyta</taxon>
        <taxon>Tracheophyta</taxon>
        <taxon>Spermatophyta</taxon>
        <taxon>Magnoliopsida</taxon>
        <taxon>eudicotyledons</taxon>
        <taxon>Gunneridae</taxon>
        <taxon>Pentapetalae</taxon>
        <taxon>rosids</taxon>
        <taxon>fabids</taxon>
        <taxon>Fagales</taxon>
        <taxon>Fagaceae</taxon>
        <taxon>Fagus</taxon>
    </lineage>
</organism>
<sequence>MPTTMPISHRQPPCRSHAASHLTASRRRQPPHGLTPPPAPHCLTPPPSLSLSLMPTAPS</sequence>
<accession>A0A2N9ICN6</accession>
<feature type="region of interest" description="Disordered" evidence="1">
    <location>
        <begin position="1"/>
        <end position="59"/>
    </location>
</feature>
<protein>
    <submittedName>
        <fullName evidence="2">Uncharacterized protein</fullName>
    </submittedName>
</protein>
<feature type="compositionally biased region" description="Low complexity" evidence="1">
    <location>
        <begin position="49"/>
        <end position="59"/>
    </location>
</feature>
<evidence type="ECO:0000313" key="2">
    <source>
        <dbReference type="EMBL" id="SPD23647.1"/>
    </source>
</evidence>
<evidence type="ECO:0000256" key="1">
    <source>
        <dbReference type="SAM" id="MobiDB-lite"/>
    </source>
</evidence>
<proteinExistence type="predicted"/>
<gene>
    <name evidence="2" type="ORF">FSB_LOCUS51529</name>
</gene>
<dbReference type="AlphaFoldDB" id="A0A2N9ICN6"/>
<name>A0A2N9ICN6_FAGSY</name>
<dbReference type="EMBL" id="OIVN01005691">
    <property type="protein sequence ID" value="SPD23647.1"/>
    <property type="molecule type" value="Genomic_DNA"/>
</dbReference>